<dbReference type="Ensembl" id="ENSSFAT00005024726.1">
    <property type="protein sequence ID" value="ENSSFAP00005023762.1"/>
    <property type="gene ID" value="ENSSFAG00005012247.1"/>
</dbReference>
<keyword evidence="2" id="KW-0677">Repeat</keyword>
<feature type="repeat" description="CSPG" evidence="5">
    <location>
        <begin position="646"/>
        <end position="744"/>
    </location>
</feature>
<keyword evidence="10" id="KW-1185">Reference proteome</keyword>
<feature type="repeat" description="CSPG" evidence="5">
    <location>
        <begin position="1555"/>
        <end position="1647"/>
    </location>
</feature>
<dbReference type="OMA" id="EELHFMV"/>
<keyword evidence="7" id="KW-0812">Transmembrane</keyword>
<feature type="domain" description="Laminin G" evidence="8">
    <location>
        <begin position="186"/>
        <end position="365"/>
    </location>
</feature>
<evidence type="ECO:0000313" key="9">
    <source>
        <dbReference type="Ensembl" id="ENSSFAP00005023762.1"/>
    </source>
</evidence>
<dbReference type="InterPro" id="IPR013320">
    <property type="entry name" value="ConA-like_dom_sf"/>
</dbReference>
<feature type="repeat" description="CSPG" evidence="5">
    <location>
        <begin position="878"/>
        <end position="972"/>
    </location>
</feature>
<evidence type="ECO:0000256" key="7">
    <source>
        <dbReference type="SAM" id="Phobius"/>
    </source>
</evidence>
<feature type="repeat" description="CSPG" evidence="5">
    <location>
        <begin position="535"/>
        <end position="629"/>
    </location>
</feature>
<feature type="compositionally biased region" description="Low complexity" evidence="6">
    <location>
        <begin position="1894"/>
        <end position="1912"/>
    </location>
</feature>
<keyword evidence="3" id="KW-0325">Glycoprotein</keyword>
<feature type="repeat" description="CSPG" evidence="5">
    <location>
        <begin position="1112"/>
        <end position="1202"/>
    </location>
</feature>
<keyword evidence="7" id="KW-0472">Membrane</keyword>
<dbReference type="InterPro" id="IPR001791">
    <property type="entry name" value="Laminin_G"/>
</dbReference>
<accession>A0A672GZJ9</accession>
<evidence type="ECO:0000259" key="8">
    <source>
        <dbReference type="PROSITE" id="PS50025"/>
    </source>
</evidence>
<keyword evidence="1" id="KW-0732">Signal</keyword>
<dbReference type="PROSITE" id="PS50025">
    <property type="entry name" value="LAM_G_DOMAIN"/>
    <property type="match status" value="2"/>
</dbReference>
<evidence type="ECO:0000313" key="10">
    <source>
        <dbReference type="Proteomes" id="UP000472267"/>
    </source>
</evidence>
<feature type="compositionally biased region" description="Polar residues" evidence="6">
    <location>
        <begin position="1913"/>
        <end position="1935"/>
    </location>
</feature>
<reference evidence="9" key="1">
    <citation type="submission" date="2019-06" db="EMBL/GenBank/DDBJ databases">
        <authorList>
            <consortium name="Wellcome Sanger Institute Data Sharing"/>
        </authorList>
    </citation>
    <scope>NUCLEOTIDE SEQUENCE [LARGE SCALE GENOMIC DNA]</scope>
</reference>
<feature type="compositionally biased region" description="Polar residues" evidence="6">
    <location>
        <begin position="1944"/>
        <end position="1955"/>
    </location>
</feature>
<dbReference type="InterPro" id="IPR051561">
    <property type="entry name" value="FRAS1_ECM"/>
</dbReference>
<feature type="transmembrane region" description="Helical" evidence="7">
    <location>
        <begin position="1986"/>
        <end position="2009"/>
    </location>
</feature>
<evidence type="ECO:0000256" key="4">
    <source>
        <dbReference type="PROSITE-ProRule" id="PRU00122"/>
    </source>
</evidence>
<evidence type="ECO:0000256" key="6">
    <source>
        <dbReference type="SAM" id="MobiDB-lite"/>
    </source>
</evidence>
<dbReference type="InParanoid" id="A0A672GZJ9"/>
<dbReference type="InterPro" id="IPR039005">
    <property type="entry name" value="CSPG_rpt"/>
</dbReference>
<comment type="caution">
    <text evidence="4">Lacks conserved residue(s) required for the propagation of feature annotation.</text>
</comment>
<dbReference type="GO" id="GO:0009653">
    <property type="term" value="P:anatomical structure morphogenesis"/>
    <property type="evidence" value="ECO:0007669"/>
    <property type="project" value="TreeGrafter"/>
</dbReference>
<dbReference type="PANTHER" id="PTHR45739">
    <property type="entry name" value="MATRIX PROTEIN, PUTATIVE-RELATED"/>
    <property type="match status" value="1"/>
</dbReference>
<reference evidence="9" key="2">
    <citation type="submission" date="2025-08" db="UniProtKB">
        <authorList>
            <consortium name="Ensembl"/>
        </authorList>
    </citation>
    <scope>IDENTIFICATION</scope>
</reference>
<dbReference type="Pfam" id="PF16184">
    <property type="entry name" value="Cadherin_3"/>
    <property type="match status" value="10"/>
</dbReference>
<organism evidence="9 10">
    <name type="scientific">Salarias fasciatus</name>
    <name type="common">Jewelled blenny</name>
    <name type="synonym">Blennius fasciatus</name>
    <dbReference type="NCBI Taxonomy" id="181472"/>
    <lineage>
        <taxon>Eukaryota</taxon>
        <taxon>Metazoa</taxon>
        <taxon>Chordata</taxon>
        <taxon>Craniata</taxon>
        <taxon>Vertebrata</taxon>
        <taxon>Euteleostomi</taxon>
        <taxon>Actinopterygii</taxon>
        <taxon>Neopterygii</taxon>
        <taxon>Teleostei</taxon>
        <taxon>Neoteleostei</taxon>
        <taxon>Acanthomorphata</taxon>
        <taxon>Ovalentaria</taxon>
        <taxon>Blenniimorphae</taxon>
        <taxon>Blenniiformes</taxon>
        <taxon>Blennioidei</taxon>
        <taxon>Blenniidae</taxon>
        <taxon>Salariinae</taxon>
        <taxon>Salarias</taxon>
    </lineage>
</organism>
<sequence length="2114" mass="235486">MLTILRLQCLTCSLKATESSDHNVLRVRFRTSSTSGLLFLAAGQSSYFLLELHAGRLQLKLDLGSGELVLHSDRASQLNDLAWHSVEVHHAQLNVTLTVDKNSHTSVKLPGSQHKLNIVDGLYVGGSGSLDRLYLPRDPVGFRGCMDEVTFNEHDLLSSLRPFTGFKNVHEVSLGCSPQFFATEEDPISFFSSRAYISLPAWNAQQDAVFECVIHTSAKEGIILYSSAREGDFVALEIQEGLPVAIVGKGGTKAELRSLTFINDRKWHSLRLHFSSKSLELAVDGEMVKSSISSRSKGLQLKGYLFVGGIDDGTRSEVRKMGLASVSGKRVRGGSFKGCLKNIEVNRVKMGLSNAVVTKDISVGCEPEKTPEQSTTVSPTSAPASLFHLVTPNPSLYMSTLARGLDRRYGSDFVQLKNLIVPEGGRASLEAKHIKVLLDFKKLGIRQSQIIFRIQEQPVRGQIRLDVDQDQEENTFSMLDLWHGRVMYIHGGSEEPDDFFMFSVFTSSRREVPEYLKDNKLYRYNINVTPTNDAPELSLPEGNLFVLLENSKKHLTTDVLKATDIDSSNDDLLFSVLGNLNADAGYLEIESNPGKAVTSFTYADLEELRVSYVHTGVRNSRIVLRVSDGEKVSNTVVLRVMAAALEYKIANNTGLEIIQGDTAIIGSKQLAVKTNAVKQVVDIRYDIIEPPQYGELQRLHSSGEWRPTDSFPQRLLEKERLRYVSTFQDIQTSNASDYFKCRVNVAARETTEILFPITVKWVSYHLTKNDMIELDKVRKVTLSSENLLATAEGAIISDDELYFRVLTTPKKGKLLLDATVLKKNSTFSQKDVSTLKVHYELVDRPYEDTTDRFKFQLLSKHAQSQYYDFQFSIKADVNSVFIKNEGLSLQEGESKIISREELFAETLSTKDMFYTVTSSPKHGKLARISQSNSNASYDNILTFSNQDILDQRIMYIHDDSETTEDEFSFIASTSQSFKSFIEEDDIGSKAGTFNISIQLVNDQKPVRVIDKVFHVVRDGQKLVTLEDLRYHDADSDFDDGQLIYTRRGIPMGDLVLVNDTTHRLFSFRQKDLEEKRVLFTHKGVSTGRFVLFVSDGKHFVSSLLDISAHDPFLKVGNNTGLLVQKGQSVTLSSSNFSVVSNLDIRDDQEVVLKLEEPPRYGNLYLDAVKVESFTLSDLKAGFISYRHDDSKHLADFFNLTVKAKGAQFTDRVNVKVYLESHQRPPIVQQLSTLLVEEGKPAKIDETKLEVRVSDNLPSEIVFTVQVAPSHGFLRRFVNVEERYIGTRQSPVKTFTQGDINGGNIQYVQVEPNQVNDTFVLDATNGVTDVSGIRMSVDVIPRLIPLRVSDFTLSEGGSKALTEDVLSVANRHFAGINFFYNVTEPPRHGRIEHSRHPGVPITTFTRRQVRYPSRQSNSFMWILSINLNHRFCAEVTEGDSVVIDESKLDASNLMSKLPTPERSAHEVWFQVTSLPRHGVIVVGERNLTKEKPNFSQFIVNKYGITYKHDDSETTRDSFTFSAWINPKGKTAQRPEDDSDVVESFNITVTPVNDQPPVLKTKAPNLKVVQGDTVAVGPENLKVEDLDNAPDDITFSVISKPSNGYLALEGSMNESITTFTQAQIDNGSVFFVHDGSSASGVFYFSVTDGHHKPIYKLFNLEVTKITISLVSLTELSLQQGTTAASLSQENLSAETNGRNMTIHYLITRPPNFGKLLKDNQEVTRFKQSDVAAGRLSYHMISLSSAEDNFEFTAFTSEANLTGKVLNITVSPLVQVGKNLKIPNGVTVKLNTGFLNASELARISGSDPVFEIISNPKYGKVVQTKGRMSRKGVPAKSFTFQEVVQEKVALELNANMTGVQELNDSLVFALKADNTQPARGEFHFTVVPYDPGLFPTTESPPLTTSSAPLTPLKTTKNGTASPVLSTVVRSTQQPSKNQQRYKGRNRWGNSNRTGIFSTTLGKPAQTEEFPFRNTPVRVESYPQKTSNPLLVILPLLALLLLIIIFVVLVVYLRHHRRRKQSTATPQDLPSADRPSGLSYQGETQRSAAVPTVTVTPLNPTCPGSPAFDQLPTTSQSSPYDTIDSNMLISSWSNNSPAASSQIIRTATPTLRKNQYWV</sequence>
<dbReference type="Proteomes" id="UP000472267">
    <property type="component" value="Chromosome 12"/>
</dbReference>
<name>A0A672GZJ9_SALFA</name>
<dbReference type="CDD" id="cd00110">
    <property type="entry name" value="LamG"/>
    <property type="match status" value="2"/>
</dbReference>
<feature type="region of interest" description="Disordered" evidence="6">
    <location>
        <begin position="1894"/>
        <end position="1955"/>
    </location>
</feature>
<evidence type="ECO:0000256" key="5">
    <source>
        <dbReference type="PROSITE-ProRule" id="PRU01201"/>
    </source>
</evidence>
<dbReference type="Gene3D" id="2.60.120.200">
    <property type="match status" value="2"/>
</dbReference>
<keyword evidence="7" id="KW-1133">Transmembrane helix</keyword>
<feature type="domain" description="Laminin G" evidence="8">
    <location>
        <begin position="1"/>
        <end position="176"/>
    </location>
</feature>
<proteinExistence type="predicted"/>
<dbReference type="SMART" id="SM00282">
    <property type="entry name" value="LamG"/>
    <property type="match status" value="2"/>
</dbReference>
<reference evidence="9" key="3">
    <citation type="submission" date="2025-09" db="UniProtKB">
        <authorList>
            <consortium name="Ensembl"/>
        </authorList>
    </citation>
    <scope>IDENTIFICATION</scope>
</reference>
<dbReference type="PANTHER" id="PTHR45739:SF12">
    <property type="entry name" value="CHONDROITIN SULFATE PROTEOGLYCAN 4-LIKE ISOFORM X2"/>
    <property type="match status" value="1"/>
</dbReference>
<feature type="repeat" description="CSPG" evidence="5">
    <location>
        <begin position="410"/>
        <end position="505"/>
    </location>
</feature>
<evidence type="ECO:0000256" key="2">
    <source>
        <dbReference type="ARBA" id="ARBA00022737"/>
    </source>
</evidence>
<feature type="repeat" description="CSPG" evidence="5">
    <location>
        <begin position="1224"/>
        <end position="1323"/>
    </location>
</feature>
<protein>
    <submittedName>
        <fullName evidence="9">Si:dkey-193c22.2</fullName>
    </submittedName>
</protein>
<dbReference type="SUPFAM" id="SSF49899">
    <property type="entry name" value="Concanavalin A-like lectins/glucanases"/>
    <property type="match status" value="2"/>
</dbReference>
<feature type="region of interest" description="Disordered" evidence="6">
    <location>
        <begin position="2015"/>
        <end position="2045"/>
    </location>
</feature>
<dbReference type="PROSITE" id="PS51854">
    <property type="entry name" value="CSPG"/>
    <property type="match status" value="8"/>
</dbReference>
<feature type="repeat" description="CSPG" evidence="5">
    <location>
        <begin position="1423"/>
        <end position="1522"/>
    </location>
</feature>
<evidence type="ECO:0000256" key="1">
    <source>
        <dbReference type="ARBA" id="ARBA00022729"/>
    </source>
</evidence>
<feature type="compositionally biased region" description="Polar residues" evidence="6">
    <location>
        <begin position="2034"/>
        <end position="2043"/>
    </location>
</feature>
<evidence type="ECO:0000256" key="3">
    <source>
        <dbReference type="ARBA" id="ARBA00023180"/>
    </source>
</evidence>
<dbReference type="Pfam" id="PF02210">
    <property type="entry name" value="Laminin_G_2"/>
    <property type="match status" value="2"/>
</dbReference>